<evidence type="ECO:0000313" key="1">
    <source>
        <dbReference type="EMBL" id="KAG0563513.1"/>
    </source>
</evidence>
<name>A0A8T0GX87_CERPU</name>
<evidence type="ECO:0000313" key="2">
    <source>
        <dbReference type="Proteomes" id="UP000822688"/>
    </source>
</evidence>
<dbReference type="Proteomes" id="UP000822688">
    <property type="component" value="Chromosome 8"/>
</dbReference>
<organism evidence="1 2">
    <name type="scientific">Ceratodon purpureus</name>
    <name type="common">Fire moss</name>
    <name type="synonym">Dicranum purpureum</name>
    <dbReference type="NCBI Taxonomy" id="3225"/>
    <lineage>
        <taxon>Eukaryota</taxon>
        <taxon>Viridiplantae</taxon>
        <taxon>Streptophyta</taxon>
        <taxon>Embryophyta</taxon>
        <taxon>Bryophyta</taxon>
        <taxon>Bryophytina</taxon>
        <taxon>Bryopsida</taxon>
        <taxon>Dicranidae</taxon>
        <taxon>Pseudoditrichales</taxon>
        <taxon>Ditrichaceae</taxon>
        <taxon>Ceratodon</taxon>
    </lineage>
</organism>
<comment type="caution">
    <text evidence="1">The sequence shown here is derived from an EMBL/GenBank/DDBJ whole genome shotgun (WGS) entry which is preliminary data.</text>
</comment>
<accession>A0A8T0GX87</accession>
<reference evidence="1" key="1">
    <citation type="submission" date="2020-06" db="EMBL/GenBank/DDBJ databases">
        <title>WGS assembly of Ceratodon purpureus strain R40.</title>
        <authorList>
            <person name="Carey S.B."/>
            <person name="Jenkins J."/>
            <person name="Shu S."/>
            <person name="Lovell J.T."/>
            <person name="Sreedasyam A."/>
            <person name="Maumus F."/>
            <person name="Tiley G.P."/>
            <person name="Fernandez-Pozo N."/>
            <person name="Barry K."/>
            <person name="Chen C."/>
            <person name="Wang M."/>
            <person name="Lipzen A."/>
            <person name="Daum C."/>
            <person name="Saski C.A."/>
            <person name="Payton A.C."/>
            <person name="Mcbreen J.C."/>
            <person name="Conrad R.E."/>
            <person name="Kollar L.M."/>
            <person name="Olsson S."/>
            <person name="Huttunen S."/>
            <person name="Landis J.B."/>
            <person name="Wickett N.J."/>
            <person name="Johnson M.G."/>
            <person name="Rensing S.A."/>
            <person name="Grimwood J."/>
            <person name="Schmutz J."/>
            <person name="Mcdaniel S.F."/>
        </authorList>
    </citation>
    <scope>NUCLEOTIDE SEQUENCE</scope>
    <source>
        <strain evidence="1">R40</strain>
    </source>
</reference>
<keyword evidence="2" id="KW-1185">Reference proteome</keyword>
<dbReference type="AlphaFoldDB" id="A0A8T0GX87"/>
<dbReference type="EMBL" id="CM026429">
    <property type="protein sequence ID" value="KAG0563513.1"/>
    <property type="molecule type" value="Genomic_DNA"/>
</dbReference>
<protein>
    <submittedName>
        <fullName evidence="1">Uncharacterized protein</fullName>
    </submittedName>
</protein>
<gene>
    <name evidence="1" type="ORF">KC19_8G037600</name>
</gene>
<proteinExistence type="predicted"/>
<sequence length="104" mass="11718">MGATARWLFPERAPPGQVGALAESLAEGKDWIRCRIQAAHRPLILLIFFSHFQTSASLRRLPNSTTSHAHLASLTISHQSLDPLSELTHESSRRWSTLQRRIHS</sequence>